<dbReference type="SUPFAM" id="SSF56112">
    <property type="entry name" value="Protein kinase-like (PK-like)"/>
    <property type="match status" value="1"/>
</dbReference>
<reference evidence="6 7" key="1">
    <citation type="journal article" date="2014" name="BMC Genomics">
        <title>Comparative genomics of the major fungal agents of human and animal Sporotrichosis: Sporothrix schenckii and Sporothrix brasiliensis.</title>
        <authorList>
            <person name="Teixeira M.M."/>
            <person name="de Almeida L.G."/>
            <person name="Kubitschek-Barreira P."/>
            <person name="Alves F.L."/>
            <person name="Kioshima E.S."/>
            <person name="Abadio A.K."/>
            <person name="Fernandes L."/>
            <person name="Derengowski L.S."/>
            <person name="Ferreira K.S."/>
            <person name="Souza R.C."/>
            <person name="Ruiz J.C."/>
            <person name="de Andrade N.C."/>
            <person name="Paes H.C."/>
            <person name="Nicola A.M."/>
            <person name="Albuquerque P."/>
            <person name="Gerber A.L."/>
            <person name="Martins V.P."/>
            <person name="Peconick L.D."/>
            <person name="Neto A.V."/>
            <person name="Chaucanez C.B."/>
            <person name="Silva P.A."/>
            <person name="Cunha O.L."/>
            <person name="de Oliveira F.F."/>
            <person name="dos Santos T.C."/>
            <person name="Barros A.L."/>
            <person name="Soares M.A."/>
            <person name="de Oliveira L.M."/>
            <person name="Marini M.M."/>
            <person name="Villalobos-Duno H."/>
            <person name="Cunha M.M."/>
            <person name="de Hoog S."/>
            <person name="da Silveira J.F."/>
            <person name="Henrissat B."/>
            <person name="Nino-Vega G.A."/>
            <person name="Cisalpino P.S."/>
            <person name="Mora-Montes H.M."/>
            <person name="Almeida S.R."/>
            <person name="Stajich J.E."/>
            <person name="Lopes-Bezerra L.M."/>
            <person name="Vasconcelos A.T."/>
            <person name="Felipe M.S."/>
        </authorList>
    </citation>
    <scope>NUCLEOTIDE SEQUENCE [LARGE SCALE GENOMIC DNA]</scope>
    <source>
        <strain evidence="6 7">5110</strain>
    </source>
</reference>
<dbReference type="HOGENOM" id="CLU_047140_0_0_1"/>
<name>A0A0C2IXA8_9PEZI</name>
<proteinExistence type="predicted"/>
<dbReference type="GO" id="GO:0004674">
    <property type="term" value="F:protein serine/threonine kinase activity"/>
    <property type="evidence" value="ECO:0007669"/>
    <property type="project" value="TreeGrafter"/>
</dbReference>
<evidence type="ECO:0000256" key="4">
    <source>
        <dbReference type="ARBA" id="ARBA00022840"/>
    </source>
</evidence>
<dbReference type="RefSeq" id="XP_040617647.1">
    <property type="nucleotide sequence ID" value="XM_040765466.1"/>
</dbReference>
<dbReference type="PANTHER" id="PTHR44329">
    <property type="entry name" value="SERINE/THREONINE-PROTEIN KINASE TNNI3K-RELATED"/>
    <property type="match status" value="1"/>
</dbReference>
<feature type="domain" description="Protein kinase" evidence="5">
    <location>
        <begin position="156"/>
        <end position="480"/>
    </location>
</feature>
<sequence>MGGVQALLTLDVVPDSIWGDEDETIVYGQVLGKGRAVIFRFHLDDSPQSLPSRIVNYYHGNEESGPQCGFTDLDAMRSTVWSTIATVWASCVDQPSIFEPGMVVDLVSDGGEGVTWSAYQEPLFEQYLGLFRDIQPSDLMPQGAQPAPVVDISQVVILSAMGGKGCSKRVQVLIGQEGHTGDAGSADLLSTFAFKGVDFQTYLQVHDDDDEFARATVAAWRQSSKLIASLPAHPRIQPPPKMLVSVRGALIGHLSTFCPKGDLAAVIASANSSGTTISLRQKAQWALQISQAIAHTHNVMHTFHMDIKPGNFLVDDNDNLTLIDWEQSGAPATTLAPEADGTWDVEEVDDVHSRSSQRAAGSKKLVYTKYGGPERRNMPEGSGLQPFHIWNVFPGWQASCPKATELAEVFALGRTVWMLLTQTMDGFDEIGHPNDVQITWENADSCPSSWIEMAMQCMDNDPNKRPLLVDVVEFWEAECLILQR</sequence>
<dbReference type="PROSITE" id="PS50011">
    <property type="entry name" value="PROTEIN_KINASE_DOM"/>
    <property type="match status" value="1"/>
</dbReference>
<dbReference type="EMBL" id="AWTV01000009">
    <property type="protein sequence ID" value="KIH89637.1"/>
    <property type="molecule type" value="Genomic_DNA"/>
</dbReference>
<organism evidence="6 7">
    <name type="scientific">Sporothrix brasiliensis 5110</name>
    <dbReference type="NCBI Taxonomy" id="1398154"/>
    <lineage>
        <taxon>Eukaryota</taxon>
        <taxon>Fungi</taxon>
        <taxon>Dikarya</taxon>
        <taxon>Ascomycota</taxon>
        <taxon>Pezizomycotina</taxon>
        <taxon>Sordariomycetes</taxon>
        <taxon>Sordariomycetidae</taxon>
        <taxon>Ophiostomatales</taxon>
        <taxon>Ophiostomataceae</taxon>
        <taxon>Sporothrix</taxon>
    </lineage>
</organism>
<evidence type="ECO:0000256" key="2">
    <source>
        <dbReference type="ARBA" id="ARBA00022741"/>
    </source>
</evidence>
<comment type="caution">
    <text evidence="6">The sequence shown here is derived from an EMBL/GenBank/DDBJ whole genome shotgun (WGS) entry which is preliminary data.</text>
</comment>
<evidence type="ECO:0000256" key="1">
    <source>
        <dbReference type="ARBA" id="ARBA00022679"/>
    </source>
</evidence>
<keyword evidence="7" id="KW-1185">Reference proteome</keyword>
<dbReference type="AlphaFoldDB" id="A0A0C2IXA8"/>
<accession>A0A0C2IXA8</accession>
<dbReference type="VEuPathDB" id="FungiDB:SPBR_07212"/>
<keyword evidence="1" id="KW-0808">Transferase</keyword>
<dbReference type="OrthoDB" id="4062651at2759"/>
<evidence type="ECO:0000313" key="6">
    <source>
        <dbReference type="EMBL" id="KIH89637.1"/>
    </source>
</evidence>
<keyword evidence="3" id="KW-0418">Kinase</keyword>
<evidence type="ECO:0000313" key="7">
    <source>
        <dbReference type="Proteomes" id="UP000031575"/>
    </source>
</evidence>
<dbReference type="InterPro" id="IPR051681">
    <property type="entry name" value="Ser/Thr_Kinases-Pseudokinases"/>
</dbReference>
<dbReference type="PANTHER" id="PTHR44329:SF288">
    <property type="entry name" value="MITOGEN-ACTIVATED PROTEIN KINASE KINASE KINASE 20"/>
    <property type="match status" value="1"/>
</dbReference>
<keyword evidence="2" id="KW-0547">Nucleotide-binding</keyword>
<evidence type="ECO:0000259" key="5">
    <source>
        <dbReference type="PROSITE" id="PS50011"/>
    </source>
</evidence>
<dbReference type="Pfam" id="PF00069">
    <property type="entry name" value="Pkinase"/>
    <property type="match status" value="1"/>
</dbReference>
<dbReference type="Gene3D" id="1.10.510.10">
    <property type="entry name" value="Transferase(Phosphotransferase) domain 1"/>
    <property type="match status" value="1"/>
</dbReference>
<dbReference type="GO" id="GO:0005524">
    <property type="term" value="F:ATP binding"/>
    <property type="evidence" value="ECO:0007669"/>
    <property type="project" value="UniProtKB-KW"/>
</dbReference>
<gene>
    <name evidence="6" type="ORF">SPBR_07212</name>
</gene>
<evidence type="ECO:0000256" key="3">
    <source>
        <dbReference type="ARBA" id="ARBA00022777"/>
    </source>
</evidence>
<dbReference type="Proteomes" id="UP000031575">
    <property type="component" value="Unassembled WGS sequence"/>
</dbReference>
<dbReference type="SMART" id="SM00220">
    <property type="entry name" value="S_TKc"/>
    <property type="match status" value="1"/>
</dbReference>
<keyword evidence="4" id="KW-0067">ATP-binding</keyword>
<dbReference type="GeneID" id="63680387"/>
<protein>
    <recommendedName>
        <fullName evidence="5">Protein kinase domain-containing protein</fullName>
    </recommendedName>
</protein>
<dbReference type="InterPro" id="IPR000719">
    <property type="entry name" value="Prot_kinase_dom"/>
</dbReference>
<dbReference type="InterPro" id="IPR011009">
    <property type="entry name" value="Kinase-like_dom_sf"/>
</dbReference>